<dbReference type="InterPro" id="IPR005149">
    <property type="entry name" value="Tscrpt_reg_PadR_N"/>
</dbReference>
<evidence type="ECO:0000313" key="2">
    <source>
        <dbReference type="EMBL" id="RZS38930.1"/>
    </source>
</evidence>
<dbReference type="RefSeq" id="WP_207222635.1">
    <property type="nucleotide sequence ID" value="NZ_SGWQ01000004.1"/>
</dbReference>
<dbReference type="PANTHER" id="PTHR43252:SF2">
    <property type="entry name" value="TRANSCRIPTION REGULATOR, PADR-LIKE FAMILY"/>
    <property type="match status" value="1"/>
</dbReference>
<evidence type="ECO:0000259" key="1">
    <source>
        <dbReference type="Pfam" id="PF03551"/>
    </source>
</evidence>
<dbReference type="EMBL" id="SGWQ01000004">
    <property type="protein sequence ID" value="RZS38930.1"/>
    <property type="molecule type" value="Genomic_DNA"/>
</dbReference>
<dbReference type="PANTHER" id="PTHR43252">
    <property type="entry name" value="TRANSCRIPTIONAL REGULATOR YQJI"/>
    <property type="match status" value="1"/>
</dbReference>
<keyword evidence="2" id="KW-0238">DNA-binding</keyword>
<evidence type="ECO:0000313" key="3">
    <source>
        <dbReference type="Proteomes" id="UP000294257"/>
    </source>
</evidence>
<dbReference type="InterPro" id="IPR036388">
    <property type="entry name" value="WH-like_DNA-bd_sf"/>
</dbReference>
<accession>A0A4Q7KS57</accession>
<reference evidence="2 3" key="1">
    <citation type="submission" date="2019-02" db="EMBL/GenBank/DDBJ databases">
        <title>Genomic Encyclopedia of Type Strains, Phase IV (KMG-IV): sequencing the most valuable type-strain genomes for metagenomic binning, comparative biology and taxonomic classification.</title>
        <authorList>
            <person name="Goeker M."/>
        </authorList>
    </citation>
    <scope>NUCLEOTIDE SEQUENCE [LARGE SCALE GENOMIC DNA]</scope>
    <source>
        <strain evidence="2 3">DSM 101727</strain>
    </source>
</reference>
<name>A0A4Q7KS57_9PSEU</name>
<organism evidence="2 3">
    <name type="scientific">Herbihabitans rhizosphaerae</name>
    <dbReference type="NCBI Taxonomy" id="1872711"/>
    <lineage>
        <taxon>Bacteria</taxon>
        <taxon>Bacillati</taxon>
        <taxon>Actinomycetota</taxon>
        <taxon>Actinomycetes</taxon>
        <taxon>Pseudonocardiales</taxon>
        <taxon>Pseudonocardiaceae</taxon>
        <taxon>Herbihabitans</taxon>
    </lineage>
</organism>
<sequence length="218" mass="24634">MARRKVSNPLALAALALLTEKPMHPYEMSTTLRERSKEESIKLNYGSLYSVIQSLQRHKLIDVHETVKDGKRPERTVYSITEAGRAELIDWLSELISTPVKEFTQFEAGLSLIGVLHPDEALDLLRQRRNRLDVLITGWDTVTEKIKETHALAEILLIEHDYTRALRAAELEFVDALIEKIEKGTLGGIEGWRQVNETGVVTVDLGWLATRPPTGRAD</sequence>
<keyword evidence="3" id="KW-1185">Reference proteome</keyword>
<dbReference type="GO" id="GO:0003677">
    <property type="term" value="F:DNA binding"/>
    <property type="evidence" value="ECO:0007669"/>
    <property type="project" value="UniProtKB-KW"/>
</dbReference>
<dbReference type="Gene3D" id="1.10.10.10">
    <property type="entry name" value="Winged helix-like DNA-binding domain superfamily/Winged helix DNA-binding domain"/>
    <property type="match status" value="1"/>
</dbReference>
<gene>
    <name evidence="2" type="ORF">EV193_104141</name>
</gene>
<dbReference type="InterPro" id="IPR036390">
    <property type="entry name" value="WH_DNA-bd_sf"/>
</dbReference>
<dbReference type="Proteomes" id="UP000294257">
    <property type="component" value="Unassembled WGS sequence"/>
</dbReference>
<dbReference type="AlphaFoldDB" id="A0A4Q7KS57"/>
<protein>
    <submittedName>
        <fullName evidence="2">DNA-binding PadR family transcriptional regulator</fullName>
    </submittedName>
</protein>
<proteinExistence type="predicted"/>
<dbReference type="SUPFAM" id="SSF46785">
    <property type="entry name" value="Winged helix' DNA-binding domain"/>
    <property type="match status" value="1"/>
</dbReference>
<comment type="caution">
    <text evidence="2">The sequence shown here is derived from an EMBL/GenBank/DDBJ whole genome shotgun (WGS) entry which is preliminary data.</text>
</comment>
<dbReference type="Pfam" id="PF03551">
    <property type="entry name" value="PadR"/>
    <property type="match status" value="1"/>
</dbReference>
<feature type="domain" description="Transcription regulator PadR N-terminal" evidence="1">
    <location>
        <begin position="15"/>
        <end position="88"/>
    </location>
</feature>